<keyword evidence="1" id="KW-0805">Transcription regulation</keyword>
<dbReference type="GO" id="GO:0003700">
    <property type="term" value="F:DNA-binding transcription factor activity"/>
    <property type="evidence" value="ECO:0007669"/>
    <property type="project" value="TreeGrafter"/>
</dbReference>
<evidence type="ECO:0000256" key="3">
    <source>
        <dbReference type="ARBA" id="ARBA00023163"/>
    </source>
</evidence>
<dbReference type="RefSeq" id="WP_118522416.1">
    <property type="nucleotide sequence ID" value="NZ_JACOOW010000007.1"/>
</dbReference>
<evidence type="ECO:0000313" key="6">
    <source>
        <dbReference type="Proteomes" id="UP000653904"/>
    </source>
</evidence>
<keyword evidence="6" id="KW-1185">Reference proteome</keyword>
<dbReference type="SUPFAM" id="SSF47413">
    <property type="entry name" value="lambda repressor-like DNA-binding domains"/>
    <property type="match status" value="1"/>
</dbReference>
<dbReference type="Gene3D" id="1.10.260.40">
    <property type="entry name" value="lambda repressor-like DNA-binding domains"/>
    <property type="match status" value="1"/>
</dbReference>
<evidence type="ECO:0000259" key="4">
    <source>
        <dbReference type="PROSITE" id="PS50932"/>
    </source>
</evidence>
<dbReference type="InterPro" id="IPR000843">
    <property type="entry name" value="HTH_LacI"/>
</dbReference>
<dbReference type="InterPro" id="IPR028082">
    <property type="entry name" value="Peripla_BP_I"/>
</dbReference>
<reference evidence="5 6" key="1">
    <citation type="submission" date="2020-08" db="EMBL/GenBank/DDBJ databases">
        <title>Genome public.</title>
        <authorList>
            <person name="Liu C."/>
            <person name="Sun Q."/>
        </authorList>
    </citation>
    <scope>NUCLEOTIDE SEQUENCE [LARGE SCALE GENOMIC DNA]</scope>
    <source>
        <strain evidence="5 6">BX14</strain>
    </source>
</reference>
<dbReference type="InterPro" id="IPR010982">
    <property type="entry name" value="Lambda_DNA-bd_dom_sf"/>
</dbReference>
<feature type="domain" description="HTH lacI-type" evidence="4">
    <location>
        <begin position="3"/>
        <end position="58"/>
    </location>
</feature>
<dbReference type="GO" id="GO:0000976">
    <property type="term" value="F:transcription cis-regulatory region binding"/>
    <property type="evidence" value="ECO:0007669"/>
    <property type="project" value="TreeGrafter"/>
</dbReference>
<sequence length="342" mass="38334">MRATIKDIAAATGFSVTTISLVLNGKGYKISDETKNQILAKARELNYRPNQLAVSLVKRQSKTIGFIVPDISNVYFANMARAIDEACRENGWSVILCNTNDNYDRDREYIDLLADKGADGIVFIMAKDNTREMAAEEIDYLESIHIPYVVVDRIPELRNCPAVGTDHEIGGYLAARHLLSLGHRRIACVVGPHATQMDSEARYHGYCRAMEEAGIPVDERLVCAGEYTQEGGAAAVEKLISQDFTAIFACNDASAYGVCRKLKEYRKKVPEDVSVVGYDDVFYARMLEVPLTTVRQQVREMGREAVRLLLKQIREHKRPESKVIFAPELVVRESTARIQPSR</sequence>
<keyword evidence="3" id="KW-0804">Transcription</keyword>
<comment type="caution">
    <text evidence="5">The sequence shown here is derived from an EMBL/GenBank/DDBJ whole genome shotgun (WGS) entry which is preliminary data.</text>
</comment>
<keyword evidence="2 5" id="KW-0238">DNA-binding</keyword>
<dbReference type="Pfam" id="PF13377">
    <property type="entry name" value="Peripla_BP_3"/>
    <property type="match status" value="1"/>
</dbReference>
<dbReference type="PROSITE" id="PS50932">
    <property type="entry name" value="HTH_LACI_2"/>
    <property type="match status" value="1"/>
</dbReference>
<protein>
    <submittedName>
        <fullName evidence="5">LacI family DNA-binding transcriptional regulator</fullName>
    </submittedName>
</protein>
<dbReference type="SUPFAM" id="SSF53822">
    <property type="entry name" value="Periplasmic binding protein-like I"/>
    <property type="match status" value="1"/>
</dbReference>
<dbReference type="Pfam" id="PF00356">
    <property type="entry name" value="LacI"/>
    <property type="match status" value="1"/>
</dbReference>
<dbReference type="PANTHER" id="PTHR30146:SF109">
    <property type="entry name" value="HTH-TYPE TRANSCRIPTIONAL REGULATOR GALS"/>
    <property type="match status" value="1"/>
</dbReference>
<dbReference type="CDD" id="cd01392">
    <property type="entry name" value="HTH_LacI"/>
    <property type="match status" value="1"/>
</dbReference>
<dbReference type="CDD" id="cd06267">
    <property type="entry name" value="PBP1_LacI_sugar_binding-like"/>
    <property type="match status" value="1"/>
</dbReference>
<evidence type="ECO:0000256" key="1">
    <source>
        <dbReference type="ARBA" id="ARBA00023015"/>
    </source>
</evidence>
<accession>A0AAW3X3A3</accession>
<dbReference type="SMART" id="SM00354">
    <property type="entry name" value="HTH_LACI"/>
    <property type="match status" value="1"/>
</dbReference>
<dbReference type="PANTHER" id="PTHR30146">
    <property type="entry name" value="LACI-RELATED TRANSCRIPTIONAL REPRESSOR"/>
    <property type="match status" value="1"/>
</dbReference>
<gene>
    <name evidence="5" type="ORF">H8S19_06485</name>
</gene>
<evidence type="ECO:0000313" key="5">
    <source>
        <dbReference type="EMBL" id="MBC5656712.1"/>
    </source>
</evidence>
<organism evidence="5 6">
    <name type="scientific">Clostridium segne</name>
    <dbReference type="NCBI Taxonomy" id="2763038"/>
    <lineage>
        <taxon>Bacteria</taxon>
        <taxon>Bacillati</taxon>
        <taxon>Bacillota</taxon>
        <taxon>Clostridia</taxon>
        <taxon>Eubacteriales</taxon>
        <taxon>Clostridiaceae</taxon>
        <taxon>Clostridium</taxon>
    </lineage>
</organism>
<dbReference type="Gene3D" id="3.40.50.2300">
    <property type="match status" value="2"/>
</dbReference>
<name>A0AAW3X3A3_9CLOT</name>
<proteinExistence type="predicted"/>
<dbReference type="EMBL" id="JACOOW010000007">
    <property type="protein sequence ID" value="MBC5656712.1"/>
    <property type="molecule type" value="Genomic_DNA"/>
</dbReference>
<dbReference type="InterPro" id="IPR046335">
    <property type="entry name" value="LacI/GalR-like_sensor"/>
</dbReference>
<dbReference type="Proteomes" id="UP000653904">
    <property type="component" value="Unassembled WGS sequence"/>
</dbReference>
<dbReference type="AlphaFoldDB" id="A0AAW3X3A3"/>
<evidence type="ECO:0000256" key="2">
    <source>
        <dbReference type="ARBA" id="ARBA00023125"/>
    </source>
</evidence>